<dbReference type="GO" id="GO:0005524">
    <property type="term" value="F:ATP binding"/>
    <property type="evidence" value="ECO:0007669"/>
    <property type="project" value="UniProtKB-KW"/>
</dbReference>
<organism evidence="13 14">
    <name type="scientific">Bifidobacterium choloepi</name>
    <dbReference type="NCBI Taxonomy" id="2614131"/>
    <lineage>
        <taxon>Bacteria</taxon>
        <taxon>Bacillati</taxon>
        <taxon>Actinomycetota</taxon>
        <taxon>Actinomycetes</taxon>
        <taxon>Bifidobacteriales</taxon>
        <taxon>Bifidobacteriaceae</taxon>
        <taxon>Bifidobacterium</taxon>
    </lineage>
</organism>
<dbReference type="GO" id="GO:0008033">
    <property type="term" value="P:tRNA processing"/>
    <property type="evidence" value="ECO:0007669"/>
    <property type="project" value="UniProtKB-KW"/>
</dbReference>
<keyword evidence="14" id="KW-1185">Reference proteome</keyword>
<comment type="caution">
    <text evidence="13">The sequence shown here is derived from an EMBL/GenBank/DDBJ whole genome shotgun (WGS) entry which is preliminary data.</text>
</comment>
<dbReference type="Gene3D" id="3.90.870.10">
    <property type="entry name" value="DHBP synthase"/>
    <property type="match status" value="1"/>
</dbReference>
<evidence type="ECO:0000256" key="6">
    <source>
        <dbReference type="ARBA" id="ARBA00022694"/>
    </source>
</evidence>
<gene>
    <name evidence="13" type="ORF">F6S87_02515</name>
</gene>
<keyword evidence="5" id="KW-0808">Transferase</keyword>
<evidence type="ECO:0000313" key="13">
    <source>
        <dbReference type="EMBL" id="NEG69514.1"/>
    </source>
</evidence>
<keyword evidence="4" id="KW-0963">Cytoplasm</keyword>
<sequence>MADVRKVTDESLERAREVIRGGGLVVIPTDTVYGVACDPRNAAAIEKIYRAKGRPKFKALQVVMASVDELGSLGLALPAPLNRLAAQFLPGAFSPICLAEEGCELKTVSRNMTTGQLTQGIRVPNSAVSLRILRAVGPVACSSANLSGGESAQSVEEAVAAFEGAGYDSGYDSDDFDGYGEASSEYDYGESGHSGSLIDLYLDGGPTQGHVASTVVAADPYATAPGGDGIEILREGVIPGSVIRKALHMNGGGLGA</sequence>
<dbReference type="InterPro" id="IPR006070">
    <property type="entry name" value="Sua5-like_dom"/>
</dbReference>
<evidence type="ECO:0000313" key="14">
    <source>
        <dbReference type="Proteomes" id="UP000469292"/>
    </source>
</evidence>
<dbReference type="GO" id="GO:0003725">
    <property type="term" value="F:double-stranded RNA binding"/>
    <property type="evidence" value="ECO:0007669"/>
    <property type="project" value="InterPro"/>
</dbReference>
<keyword evidence="6" id="KW-0819">tRNA processing</keyword>
<dbReference type="EMBL" id="VYSG01000001">
    <property type="protein sequence ID" value="NEG69514.1"/>
    <property type="molecule type" value="Genomic_DNA"/>
</dbReference>
<dbReference type="GO" id="GO:0005737">
    <property type="term" value="C:cytoplasm"/>
    <property type="evidence" value="ECO:0007669"/>
    <property type="project" value="UniProtKB-SubCell"/>
</dbReference>
<comment type="subcellular location">
    <subcellularLocation>
        <location evidence="1">Cytoplasm</location>
    </subcellularLocation>
</comment>
<comment type="catalytic activity">
    <reaction evidence="11">
        <text>L-threonine + hydrogencarbonate + ATP = L-threonylcarbamoyladenylate + diphosphate + H2O</text>
        <dbReference type="Rhea" id="RHEA:36407"/>
        <dbReference type="ChEBI" id="CHEBI:15377"/>
        <dbReference type="ChEBI" id="CHEBI:17544"/>
        <dbReference type="ChEBI" id="CHEBI:30616"/>
        <dbReference type="ChEBI" id="CHEBI:33019"/>
        <dbReference type="ChEBI" id="CHEBI:57926"/>
        <dbReference type="ChEBI" id="CHEBI:73682"/>
        <dbReference type="EC" id="2.7.7.87"/>
    </reaction>
</comment>
<evidence type="ECO:0000256" key="11">
    <source>
        <dbReference type="ARBA" id="ARBA00048366"/>
    </source>
</evidence>
<evidence type="ECO:0000256" key="4">
    <source>
        <dbReference type="ARBA" id="ARBA00022490"/>
    </source>
</evidence>
<dbReference type="Pfam" id="PF01300">
    <property type="entry name" value="Sua5_yciO_yrdC"/>
    <property type="match status" value="1"/>
</dbReference>
<evidence type="ECO:0000256" key="5">
    <source>
        <dbReference type="ARBA" id="ARBA00022679"/>
    </source>
</evidence>
<dbReference type="PANTHER" id="PTHR17490">
    <property type="entry name" value="SUA5"/>
    <property type="match status" value="1"/>
</dbReference>
<dbReference type="InterPro" id="IPR017945">
    <property type="entry name" value="DHBP_synth_RibB-like_a/b_dom"/>
</dbReference>
<evidence type="ECO:0000256" key="1">
    <source>
        <dbReference type="ARBA" id="ARBA00004496"/>
    </source>
</evidence>
<evidence type="ECO:0000256" key="10">
    <source>
        <dbReference type="ARBA" id="ARBA00029774"/>
    </source>
</evidence>
<evidence type="ECO:0000259" key="12">
    <source>
        <dbReference type="PROSITE" id="PS51163"/>
    </source>
</evidence>
<dbReference type="RefSeq" id="WP_163227072.1">
    <property type="nucleotide sequence ID" value="NZ_VYSG01000001.1"/>
</dbReference>
<name>A0A6I5NDM9_9BIFI</name>
<accession>A0A6I5NDM9</accession>
<dbReference type="SUPFAM" id="SSF55821">
    <property type="entry name" value="YrdC/RibB"/>
    <property type="match status" value="1"/>
</dbReference>
<dbReference type="GO" id="GO:0061710">
    <property type="term" value="F:L-threonylcarbamoyladenylate synthase"/>
    <property type="evidence" value="ECO:0007669"/>
    <property type="project" value="UniProtKB-EC"/>
</dbReference>
<dbReference type="PANTHER" id="PTHR17490:SF16">
    <property type="entry name" value="THREONYLCARBAMOYL-AMP SYNTHASE"/>
    <property type="match status" value="1"/>
</dbReference>
<dbReference type="AlphaFoldDB" id="A0A6I5NDM9"/>
<keyword evidence="7" id="KW-0548">Nucleotidyltransferase</keyword>
<evidence type="ECO:0000256" key="8">
    <source>
        <dbReference type="ARBA" id="ARBA00022741"/>
    </source>
</evidence>
<keyword evidence="8" id="KW-0547">Nucleotide-binding</keyword>
<dbReference type="EC" id="2.7.7.87" evidence="3"/>
<dbReference type="PROSITE" id="PS51163">
    <property type="entry name" value="YRDC"/>
    <property type="match status" value="1"/>
</dbReference>
<feature type="domain" description="YrdC-like" evidence="12">
    <location>
        <begin position="9"/>
        <end position="238"/>
    </location>
</feature>
<evidence type="ECO:0000256" key="9">
    <source>
        <dbReference type="ARBA" id="ARBA00022840"/>
    </source>
</evidence>
<keyword evidence="9" id="KW-0067">ATP-binding</keyword>
<evidence type="ECO:0000256" key="7">
    <source>
        <dbReference type="ARBA" id="ARBA00022695"/>
    </source>
</evidence>
<evidence type="ECO:0000256" key="3">
    <source>
        <dbReference type="ARBA" id="ARBA00012584"/>
    </source>
</evidence>
<dbReference type="GO" id="GO:0006450">
    <property type="term" value="P:regulation of translational fidelity"/>
    <property type="evidence" value="ECO:0007669"/>
    <property type="project" value="TreeGrafter"/>
</dbReference>
<protein>
    <recommendedName>
        <fullName evidence="10">L-threonylcarbamoyladenylate synthase</fullName>
        <ecNumber evidence="3">2.7.7.87</ecNumber>
    </recommendedName>
    <alternativeName>
        <fullName evidence="10">L-threonylcarbamoyladenylate synthase</fullName>
    </alternativeName>
</protein>
<dbReference type="Proteomes" id="UP000469292">
    <property type="component" value="Unassembled WGS sequence"/>
</dbReference>
<dbReference type="InterPro" id="IPR050156">
    <property type="entry name" value="TC-AMP_synthase_SUA5"/>
</dbReference>
<comment type="similarity">
    <text evidence="2">Belongs to the SUA5 family.</text>
</comment>
<reference evidence="13 14" key="1">
    <citation type="submission" date="2019-09" db="EMBL/GenBank/DDBJ databases">
        <title>Phylogenetic characterization of a novel taxon of the genus Bifidobacterium: Bifidobacterium choloepi sp. nov.</title>
        <authorList>
            <person name="Modesto M."/>
            <person name="Satti M."/>
        </authorList>
    </citation>
    <scope>NUCLEOTIDE SEQUENCE [LARGE SCALE GENOMIC DNA]</scope>
    <source>
        <strain evidence="13 14">BRDM6</strain>
    </source>
</reference>
<proteinExistence type="inferred from homology"/>
<evidence type="ECO:0000256" key="2">
    <source>
        <dbReference type="ARBA" id="ARBA00007663"/>
    </source>
</evidence>
<dbReference type="GO" id="GO:0000049">
    <property type="term" value="F:tRNA binding"/>
    <property type="evidence" value="ECO:0007669"/>
    <property type="project" value="TreeGrafter"/>
</dbReference>